<accession>K1DZ99</accession>
<dbReference type="RefSeq" id="WP_007929381.1">
    <property type="nucleotide sequence ID" value="NZ_ALWX01000078.1"/>
</dbReference>
<dbReference type="InterPro" id="IPR004805">
    <property type="entry name" value="DnaE2/DnaE/PolC"/>
</dbReference>
<dbReference type="Proteomes" id="UP000004474">
    <property type="component" value="Unassembled WGS sequence"/>
</dbReference>
<dbReference type="Gene3D" id="3.20.20.140">
    <property type="entry name" value="Metal-dependent hydrolases"/>
    <property type="match status" value="1"/>
</dbReference>
<dbReference type="InterPro" id="IPR016195">
    <property type="entry name" value="Pol/histidinol_Pase-like"/>
</dbReference>
<evidence type="ECO:0000259" key="1">
    <source>
        <dbReference type="SMART" id="SM00481"/>
    </source>
</evidence>
<dbReference type="Pfam" id="PF02811">
    <property type="entry name" value="PHP"/>
    <property type="match status" value="1"/>
</dbReference>
<proteinExistence type="predicted"/>
<gene>
    <name evidence="2" type="ORF">B277_14608</name>
</gene>
<dbReference type="GO" id="GO:0008408">
    <property type="term" value="F:3'-5' exonuclease activity"/>
    <property type="evidence" value="ECO:0007669"/>
    <property type="project" value="InterPro"/>
</dbReference>
<sequence length="77" mass="7825">MTFAHLHVASGFSLRHGTTTPEDLVARAAELGQPALALTDRDGLYGAVRFVRAATAAGIAPVLGVDLAVDGGGRAPE</sequence>
<dbReference type="SMART" id="SM00481">
    <property type="entry name" value="POLIIIAc"/>
    <property type="match status" value="1"/>
</dbReference>
<dbReference type="GO" id="GO:0006260">
    <property type="term" value="P:DNA replication"/>
    <property type="evidence" value="ECO:0007669"/>
    <property type="project" value="InterPro"/>
</dbReference>
<dbReference type="InterPro" id="IPR004013">
    <property type="entry name" value="PHP_dom"/>
</dbReference>
<dbReference type="AlphaFoldDB" id="K1DZ99"/>
<dbReference type="PANTHER" id="PTHR32294">
    <property type="entry name" value="DNA POLYMERASE III SUBUNIT ALPHA"/>
    <property type="match status" value="1"/>
</dbReference>
<protein>
    <submittedName>
        <fullName evidence="2">DNA polymerase III subunit alpha</fullName>
    </submittedName>
</protein>
<dbReference type="PANTHER" id="PTHR32294:SF4">
    <property type="entry name" value="ERROR-PRONE DNA POLYMERASE"/>
    <property type="match status" value="1"/>
</dbReference>
<dbReference type="InterPro" id="IPR003141">
    <property type="entry name" value="Pol/His_phosphatase_N"/>
</dbReference>
<dbReference type="EMBL" id="ALWX01000078">
    <property type="protein sequence ID" value="EKA60111.1"/>
    <property type="molecule type" value="Genomic_DNA"/>
</dbReference>
<dbReference type="eggNOG" id="COG0587">
    <property type="taxonomic scope" value="Bacteria"/>
</dbReference>
<dbReference type="CDD" id="cd07431">
    <property type="entry name" value="PHP_PolIIIA"/>
    <property type="match status" value="1"/>
</dbReference>
<name>K1DZ99_9MICO</name>
<organism evidence="2 3">
    <name type="scientific">Janibacter hoylei PVAS-1</name>
    <dbReference type="NCBI Taxonomy" id="1210046"/>
    <lineage>
        <taxon>Bacteria</taxon>
        <taxon>Bacillati</taxon>
        <taxon>Actinomycetota</taxon>
        <taxon>Actinomycetes</taxon>
        <taxon>Micrococcales</taxon>
        <taxon>Intrasporangiaceae</taxon>
        <taxon>Janibacter</taxon>
    </lineage>
</organism>
<dbReference type="SUPFAM" id="SSF89550">
    <property type="entry name" value="PHP domain-like"/>
    <property type="match status" value="1"/>
</dbReference>
<feature type="domain" description="Polymerase/histidinol phosphatase N-terminal" evidence="1">
    <location>
        <begin position="4"/>
        <end position="71"/>
    </location>
</feature>
<dbReference type="STRING" id="1210046.B277_14608"/>
<comment type="caution">
    <text evidence="2">The sequence shown here is derived from an EMBL/GenBank/DDBJ whole genome shotgun (WGS) entry which is preliminary data.</text>
</comment>
<evidence type="ECO:0000313" key="2">
    <source>
        <dbReference type="EMBL" id="EKA60111.1"/>
    </source>
</evidence>
<reference evidence="2 3" key="1">
    <citation type="journal article" date="2012" name="J. Bacteriol.">
        <title>Genome Sequence of Janibacter hoylei MTCC8307, Isolated from the Stratospheric Air.</title>
        <authorList>
            <person name="Pawar S.P."/>
            <person name="Dhotre D.P."/>
            <person name="Shetty S.A."/>
            <person name="Chowdhury S.P."/>
            <person name="Chaudhari B.L."/>
            <person name="Shouche Y.S."/>
        </authorList>
    </citation>
    <scope>NUCLEOTIDE SEQUENCE [LARGE SCALE GENOMIC DNA]</scope>
    <source>
        <strain evidence="2 3">PVAS-1</strain>
    </source>
</reference>
<dbReference type="OrthoDB" id="9803237at2"/>
<evidence type="ECO:0000313" key="3">
    <source>
        <dbReference type="Proteomes" id="UP000004474"/>
    </source>
</evidence>
<feature type="non-terminal residue" evidence="2">
    <location>
        <position position="77"/>
    </location>
</feature>